<proteinExistence type="predicted"/>
<comment type="caution">
    <text evidence="1">The sequence shown here is derived from an EMBL/GenBank/DDBJ whole genome shotgun (WGS) entry which is preliminary data.</text>
</comment>
<sequence>MLVRKAIKQLVLDRLVSAVQNKSGFTYEITAQGARVCDELTSDYTDEYIVMSQAVCKHFNGKSEVEILAEINKRALSGKEE</sequence>
<reference evidence="1" key="1">
    <citation type="submission" date="2019-08" db="EMBL/GenBank/DDBJ databases">
        <authorList>
            <person name="Kucharzyk K."/>
            <person name="Murdoch R.W."/>
            <person name="Higgins S."/>
            <person name="Loffler F."/>
        </authorList>
    </citation>
    <scope>NUCLEOTIDE SEQUENCE</scope>
</reference>
<name>A0A645J9P4_9ZZZZ</name>
<accession>A0A645J9P4</accession>
<dbReference type="Pfam" id="PF20288">
    <property type="entry name" value="MC2"/>
    <property type="match status" value="1"/>
</dbReference>
<organism evidence="1">
    <name type="scientific">bioreactor metagenome</name>
    <dbReference type="NCBI Taxonomy" id="1076179"/>
    <lineage>
        <taxon>unclassified sequences</taxon>
        <taxon>metagenomes</taxon>
        <taxon>ecological metagenomes</taxon>
    </lineage>
</organism>
<dbReference type="AlphaFoldDB" id="A0A645J9P4"/>
<evidence type="ECO:0000313" key="1">
    <source>
        <dbReference type="EMBL" id="MPN59449.1"/>
    </source>
</evidence>
<gene>
    <name evidence="1" type="ORF">SDC9_207170</name>
</gene>
<dbReference type="InterPro" id="IPR046904">
    <property type="entry name" value="ABC-3C_MC2"/>
</dbReference>
<dbReference type="EMBL" id="VSSQ01133471">
    <property type="protein sequence ID" value="MPN59449.1"/>
    <property type="molecule type" value="Genomic_DNA"/>
</dbReference>
<protein>
    <recommendedName>
        <fullName evidence="2">HTH marR-type domain-containing protein</fullName>
    </recommendedName>
</protein>
<evidence type="ECO:0008006" key="2">
    <source>
        <dbReference type="Google" id="ProtNLM"/>
    </source>
</evidence>